<reference evidence="1 2" key="1">
    <citation type="submission" date="2016-10" db="EMBL/GenBank/DDBJ databases">
        <authorList>
            <person name="de Groot N.N."/>
        </authorList>
    </citation>
    <scope>NUCLEOTIDE SEQUENCE [LARGE SCALE GENOMIC DNA]</scope>
    <source>
        <strain evidence="1 2">DSM 20475</strain>
    </source>
</reference>
<sequence length="65" mass="7577">MKPKGTRWTQEEDVYLVGMLERGGLSVEEVASDLRREPSTVHSRVATLKKFWRYGHLLDQWDAES</sequence>
<dbReference type="EMBL" id="FNAF01000001">
    <property type="protein sequence ID" value="SDD05792.1"/>
    <property type="molecule type" value="Genomic_DNA"/>
</dbReference>
<proteinExistence type="predicted"/>
<protein>
    <submittedName>
        <fullName evidence="1">Uncharacterized protein</fullName>
    </submittedName>
</protein>
<evidence type="ECO:0000313" key="2">
    <source>
        <dbReference type="Proteomes" id="UP000198995"/>
    </source>
</evidence>
<dbReference type="Proteomes" id="UP000198995">
    <property type="component" value="Unassembled WGS sequence"/>
</dbReference>
<dbReference type="AlphaFoldDB" id="A0A1G6RMB8"/>
<keyword evidence="2" id="KW-1185">Reference proteome</keyword>
<dbReference type="STRING" id="2741.SAMN04489866_10167"/>
<organism evidence="1 2">
    <name type="scientific">Peptococcus niger</name>
    <dbReference type="NCBI Taxonomy" id="2741"/>
    <lineage>
        <taxon>Bacteria</taxon>
        <taxon>Bacillati</taxon>
        <taxon>Bacillota</taxon>
        <taxon>Clostridia</taxon>
        <taxon>Eubacteriales</taxon>
        <taxon>Peptococcaceae</taxon>
        <taxon>Peptococcus</taxon>
    </lineage>
</organism>
<dbReference type="RefSeq" id="WP_091790768.1">
    <property type="nucleotide sequence ID" value="NZ_FNAF01000001.1"/>
</dbReference>
<gene>
    <name evidence="1" type="ORF">SAMN04489866_10167</name>
</gene>
<evidence type="ECO:0000313" key="1">
    <source>
        <dbReference type="EMBL" id="SDD05792.1"/>
    </source>
</evidence>
<name>A0A1G6RMB8_PEPNI</name>
<accession>A0A1G6RMB8</accession>